<dbReference type="KEGG" id="qso:IRL76_08800"/>
<feature type="transmembrane region" description="Helical" evidence="1">
    <location>
        <begin position="48"/>
        <end position="72"/>
    </location>
</feature>
<protein>
    <submittedName>
        <fullName evidence="3">PspC domain-containing protein</fullName>
    </submittedName>
</protein>
<dbReference type="AlphaFoldDB" id="A0A7S8F2M4"/>
<organism evidence="3 4">
    <name type="scientific">Qipengyuania soli</name>
    <dbReference type="NCBI Taxonomy" id="2782568"/>
    <lineage>
        <taxon>Bacteria</taxon>
        <taxon>Pseudomonadati</taxon>
        <taxon>Pseudomonadota</taxon>
        <taxon>Alphaproteobacteria</taxon>
        <taxon>Sphingomonadales</taxon>
        <taxon>Erythrobacteraceae</taxon>
        <taxon>Qipengyuania</taxon>
    </lineage>
</organism>
<keyword evidence="1" id="KW-0472">Membrane</keyword>
<evidence type="ECO:0000256" key="1">
    <source>
        <dbReference type="SAM" id="Phobius"/>
    </source>
</evidence>
<dbReference type="EMBL" id="CP064654">
    <property type="protein sequence ID" value="QPC97991.1"/>
    <property type="molecule type" value="Genomic_DNA"/>
</dbReference>
<keyword evidence="4" id="KW-1185">Reference proteome</keyword>
<accession>A0A7S8F2M4</accession>
<keyword evidence="1" id="KW-1133">Transmembrane helix</keyword>
<proteinExistence type="predicted"/>
<dbReference type="Proteomes" id="UP000594459">
    <property type="component" value="Chromosome"/>
</dbReference>
<evidence type="ECO:0000313" key="3">
    <source>
        <dbReference type="EMBL" id="QPC97991.1"/>
    </source>
</evidence>
<reference evidence="3 4" key="1">
    <citation type="submission" date="2020-11" db="EMBL/GenBank/DDBJ databases">
        <title>The genome sequence of Erythrobacter sp. 6D36.</title>
        <authorList>
            <person name="Liu Y."/>
        </authorList>
    </citation>
    <scope>NUCLEOTIDE SEQUENCE [LARGE SCALE GENOMIC DNA]</scope>
    <source>
        <strain evidence="3 4">6D36</strain>
    </source>
</reference>
<gene>
    <name evidence="3" type="ORF">IRL76_08800</name>
</gene>
<feature type="domain" description="Phage shock protein PspC N-terminal" evidence="2">
    <location>
        <begin position="19"/>
        <end position="72"/>
    </location>
</feature>
<keyword evidence="1" id="KW-0812">Transmembrane</keyword>
<dbReference type="RefSeq" id="WP_200981001.1">
    <property type="nucleotide sequence ID" value="NZ_CP064654.1"/>
</dbReference>
<sequence>MNDLKFRESDHAVRPASSFRLDRTNGKLMGVCSGIARYFGINATWVRLGFVAGTLLGFGSFILIYLAIALIAD</sequence>
<dbReference type="InterPro" id="IPR007168">
    <property type="entry name" value="Phageshock_PspC_N"/>
</dbReference>
<evidence type="ECO:0000259" key="2">
    <source>
        <dbReference type="Pfam" id="PF04024"/>
    </source>
</evidence>
<name>A0A7S8F2M4_9SPHN</name>
<evidence type="ECO:0000313" key="4">
    <source>
        <dbReference type="Proteomes" id="UP000594459"/>
    </source>
</evidence>
<dbReference type="Pfam" id="PF04024">
    <property type="entry name" value="PspC"/>
    <property type="match status" value="1"/>
</dbReference>